<keyword evidence="3" id="KW-1185">Reference proteome</keyword>
<dbReference type="Proteomes" id="UP000587527">
    <property type="component" value="Unassembled WGS sequence"/>
</dbReference>
<keyword evidence="1" id="KW-1133">Transmembrane helix</keyword>
<feature type="transmembrane region" description="Helical" evidence="1">
    <location>
        <begin position="122"/>
        <end position="146"/>
    </location>
</feature>
<name>A0A841C2H0_9ACTN</name>
<dbReference type="RefSeq" id="WP_184844389.1">
    <property type="nucleotide sequence ID" value="NZ_JACHMN010000003.1"/>
</dbReference>
<evidence type="ECO:0000313" key="2">
    <source>
        <dbReference type="EMBL" id="MBB5873333.1"/>
    </source>
</evidence>
<sequence length="212" mass="22445">MIDSPLLRSRWLRVLLGLVAIGVGIAGAVWFDDLSHEIDLLRAVRRQVRDDGFAIIAFFLVTVLVGTLLQVVPAAAAGASIRHGLRTTATLLGYGVLVAGLAWFLAPLSPELSSNSRRFDPGALYTTWLTCVLLSFGVLACFGGQFSRPAADPEPAILQRRLSPEERRAADPAAPLGPVNAAVFATAAIGWLIGGICLLVLLVIALIRLIGG</sequence>
<gene>
    <name evidence="2" type="ORF">F4553_006767</name>
</gene>
<organism evidence="2 3">
    <name type="scientific">Allocatelliglobosispora scoriae</name>
    <dbReference type="NCBI Taxonomy" id="643052"/>
    <lineage>
        <taxon>Bacteria</taxon>
        <taxon>Bacillati</taxon>
        <taxon>Actinomycetota</taxon>
        <taxon>Actinomycetes</taxon>
        <taxon>Micromonosporales</taxon>
        <taxon>Micromonosporaceae</taxon>
        <taxon>Allocatelliglobosispora</taxon>
    </lineage>
</organism>
<comment type="caution">
    <text evidence="2">The sequence shown here is derived from an EMBL/GenBank/DDBJ whole genome shotgun (WGS) entry which is preliminary data.</text>
</comment>
<feature type="transmembrane region" description="Helical" evidence="1">
    <location>
        <begin position="181"/>
        <end position="207"/>
    </location>
</feature>
<accession>A0A841C2H0</accession>
<keyword evidence="1" id="KW-0812">Transmembrane</keyword>
<feature type="transmembrane region" description="Helical" evidence="1">
    <location>
        <begin position="52"/>
        <end position="71"/>
    </location>
</feature>
<evidence type="ECO:0000313" key="3">
    <source>
        <dbReference type="Proteomes" id="UP000587527"/>
    </source>
</evidence>
<dbReference type="EMBL" id="JACHMN010000003">
    <property type="protein sequence ID" value="MBB5873333.1"/>
    <property type="molecule type" value="Genomic_DNA"/>
</dbReference>
<keyword evidence="1" id="KW-0472">Membrane</keyword>
<evidence type="ECO:0000256" key="1">
    <source>
        <dbReference type="SAM" id="Phobius"/>
    </source>
</evidence>
<feature type="transmembrane region" description="Helical" evidence="1">
    <location>
        <begin position="12"/>
        <end position="31"/>
    </location>
</feature>
<protein>
    <submittedName>
        <fullName evidence="2">Uncharacterized membrane protein YidH (DUF202 family)</fullName>
    </submittedName>
</protein>
<dbReference type="AlphaFoldDB" id="A0A841C2H0"/>
<reference evidence="2 3" key="1">
    <citation type="submission" date="2020-08" db="EMBL/GenBank/DDBJ databases">
        <title>Sequencing the genomes of 1000 actinobacteria strains.</title>
        <authorList>
            <person name="Klenk H.-P."/>
        </authorList>
    </citation>
    <scope>NUCLEOTIDE SEQUENCE [LARGE SCALE GENOMIC DNA]</scope>
    <source>
        <strain evidence="2 3">DSM 45362</strain>
    </source>
</reference>
<proteinExistence type="predicted"/>
<feature type="transmembrane region" description="Helical" evidence="1">
    <location>
        <begin position="91"/>
        <end position="110"/>
    </location>
</feature>